<dbReference type="PANTHER" id="PTHR38766:SF1">
    <property type="entry name" value="FLAGELLAR PROTEIN FLIO"/>
    <property type="match status" value="1"/>
</dbReference>
<evidence type="ECO:0000256" key="2">
    <source>
        <dbReference type="ARBA" id="ARBA00022692"/>
    </source>
</evidence>
<evidence type="ECO:0000256" key="6">
    <source>
        <dbReference type="ARBA" id="ARBA00037937"/>
    </source>
</evidence>
<dbReference type="Pfam" id="PF04347">
    <property type="entry name" value="FliO"/>
    <property type="match status" value="1"/>
</dbReference>
<evidence type="ECO:0000256" key="7">
    <source>
        <dbReference type="RuleBase" id="RU362064"/>
    </source>
</evidence>
<organism evidence="9 10">
    <name type="scientific">Nitrosococcus oceani C-27</name>
    <dbReference type="NCBI Taxonomy" id="314279"/>
    <lineage>
        <taxon>Bacteria</taxon>
        <taxon>Pseudomonadati</taxon>
        <taxon>Pseudomonadota</taxon>
        <taxon>Gammaproteobacteria</taxon>
        <taxon>Chromatiales</taxon>
        <taxon>Chromatiaceae</taxon>
        <taxon>Nitrosococcus</taxon>
    </lineage>
</organism>
<evidence type="ECO:0000256" key="1">
    <source>
        <dbReference type="ARBA" id="ARBA00022475"/>
    </source>
</evidence>
<dbReference type="InterPro" id="IPR022781">
    <property type="entry name" value="Flagellar_biosynth_FliO"/>
</dbReference>
<comment type="subcellular location">
    <subcellularLocation>
        <location evidence="7">Cell membrane</location>
    </subcellularLocation>
    <subcellularLocation>
        <location evidence="7">Bacterial flagellum basal body</location>
    </subcellularLocation>
</comment>
<evidence type="ECO:0000313" key="9">
    <source>
        <dbReference type="EMBL" id="KFI18924.1"/>
    </source>
</evidence>
<keyword evidence="3 7" id="KW-1133">Transmembrane helix</keyword>
<keyword evidence="4 7" id="KW-0472">Membrane</keyword>
<evidence type="ECO:0000256" key="4">
    <source>
        <dbReference type="ARBA" id="ARBA00023136"/>
    </source>
</evidence>
<keyword evidence="5 7" id="KW-0975">Bacterial flagellum</keyword>
<keyword evidence="2 7" id="KW-0812">Transmembrane</keyword>
<dbReference type="HOGENOM" id="CLU_113213_2_0_6"/>
<keyword evidence="9" id="KW-0282">Flagellum</keyword>
<reference evidence="9 10" key="1">
    <citation type="submission" date="2014-07" db="EMBL/GenBank/DDBJ databases">
        <title>Comparative analysis of Nitrosococcus oceani genome inventories of strains from Pacific and Atlantic gyres.</title>
        <authorList>
            <person name="Lim C.K."/>
            <person name="Wang L."/>
            <person name="Sayavedra-Soto L.A."/>
            <person name="Klotz M.G."/>
        </authorList>
    </citation>
    <scope>NUCLEOTIDE SEQUENCE [LARGE SCALE GENOMIC DNA]</scope>
    <source>
        <strain evidence="9 10">C-27</strain>
    </source>
</reference>
<dbReference type="InterPro" id="IPR052205">
    <property type="entry name" value="FliO/MopB"/>
</dbReference>
<evidence type="ECO:0000313" key="10">
    <source>
        <dbReference type="Proteomes" id="UP000028839"/>
    </source>
</evidence>
<feature type="signal peptide" evidence="8">
    <location>
        <begin position="1"/>
        <end position="25"/>
    </location>
</feature>
<sequence length="163" mass="17395">MNKSPYTFTTVIFLLLMFSGQVALAAGSPAQTRPIQEEEVPGGFVQAPNIPASTIATGEVLQMMIALVLVLGAIALVMWLLRRVQGLQRNNGTGLQILGGVSLGTRERAVLVQVGEQQLLVGVCPGQIRTLHVLETPVAIPQKPLKNPFAQHLNAVLKQGESP</sequence>
<dbReference type="GO" id="GO:0009425">
    <property type="term" value="C:bacterial-type flagellum basal body"/>
    <property type="evidence" value="ECO:0007669"/>
    <property type="project" value="UniProtKB-SubCell"/>
</dbReference>
<keyword evidence="1 7" id="KW-1003">Cell membrane</keyword>
<name>A0A0E2Z097_9GAMM</name>
<dbReference type="GO" id="GO:0005886">
    <property type="term" value="C:plasma membrane"/>
    <property type="evidence" value="ECO:0007669"/>
    <property type="project" value="UniProtKB-SubCell"/>
</dbReference>
<dbReference type="NCBIfam" id="TIGR03500">
    <property type="entry name" value="FliO_TIGR"/>
    <property type="match status" value="1"/>
</dbReference>
<keyword evidence="9" id="KW-0966">Cell projection</keyword>
<gene>
    <name evidence="9" type="ORF">IB75_11535</name>
</gene>
<dbReference type="Proteomes" id="UP000028839">
    <property type="component" value="Unassembled WGS sequence"/>
</dbReference>
<keyword evidence="9" id="KW-0969">Cilium</keyword>
<evidence type="ECO:0000256" key="5">
    <source>
        <dbReference type="ARBA" id="ARBA00023143"/>
    </source>
</evidence>
<proteinExistence type="inferred from homology"/>
<dbReference type="EMBL" id="JPGN01000070">
    <property type="protein sequence ID" value="KFI18924.1"/>
    <property type="molecule type" value="Genomic_DNA"/>
</dbReference>
<dbReference type="PANTHER" id="PTHR38766">
    <property type="entry name" value="FLAGELLAR PROTEIN FLIO"/>
    <property type="match status" value="1"/>
</dbReference>
<protein>
    <recommendedName>
        <fullName evidence="7">Flagellar protein</fullName>
    </recommendedName>
</protein>
<comment type="caution">
    <text evidence="9">The sequence shown here is derived from an EMBL/GenBank/DDBJ whole genome shotgun (WGS) entry which is preliminary data.</text>
</comment>
<dbReference type="AlphaFoldDB" id="A0A0E2Z097"/>
<feature type="chain" id="PRO_5002407801" description="Flagellar protein" evidence="8">
    <location>
        <begin position="26"/>
        <end position="163"/>
    </location>
</feature>
<evidence type="ECO:0000256" key="3">
    <source>
        <dbReference type="ARBA" id="ARBA00022989"/>
    </source>
</evidence>
<keyword evidence="8" id="KW-0732">Signal</keyword>
<comment type="similarity">
    <text evidence="6 7">Belongs to the FliO/MopB family.</text>
</comment>
<accession>A0A0E2Z097</accession>
<dbReference type="OrthoDB" id="5741235at2"/>
<feature type="transmembrane region" description="Helical" evidence="7">
    <location>
        <begin position="60"/>
        <end position="81"/>
    </location>
</feature>
<evidence type="ECO:0000256" key="8">
    <source>
        <dbReference type="SAM" id="SignalP"/>
    </source>
</evidence>
<dbReference type="GO" id="GO:0044781">
    <property type="term" value="P:bacterial-type flagellum organization"/>
    <property type="evidence" value="ECO:0007669"/>
    <property type="project" value="UniProtKB-UniRule"/>
</dbReference>